<organism evidence="1 2">
    <name type="scientific">Thermoproteus sp. AZ2</name>
    <dbReference type="NCBI Taxonomy" id="1609232"/>
    <lineage>
        <taxon>Archaea</taxon>
        <taxon>Thermoproteota</taxon>
        <taxon>Thermoprotei</taxon>
        <taxon>Thermoproteales</taxon>
        <taxon>Thermoproteaceae</taxon>
        <taxon>Thermoproteus</taxon>
    </lineage>
</organism>
<reference evidence="1" key="1">
    <citation type="submission" date="2024-07" db="EMBL/GenBank/DDBJ databases">
        <title>Metagenome and Metagenome-Assembled Genomes of Archaea from a hot spring from the geothermal field of Los Azufres, Mexico.</title>
        <authorList>
            <person name="Marin-Paredes R."/>
            <person name="Martinez-Romero E."/>
            <person name="Servin-Garciduenas L.E."/>
        </authorList>
    </citation>
    <scope>NUCLEOTIDE SEQUENCE</scope>
</reference>
<gene>
    <name evidence="1" type="ORF">TU35_005085</name>
</gene>
<dbReference type="EMBL" id="JZWT02000011">
    <property type="protein sequence ID" value="MFB6490609.1"/>
    <property type="molecule type" value="Genomic_DNA"/>
</dbReference>
<name>A0ACC6V1L3_9CREN</name>
<proteinExistence type="predicted"/>
<evidence type="ECO:0000313" key="1">
    <source>
        <dbReference type="EMBL" id="MFB6490609.1"/>
    </source>
</evidence>
<evidence type="ECO:0000313" key="2">
    <source>
        <dbReference type="Proteomes" id="UP000033636"/>
    </source>
</evidence>
<comment type="caution">
    <text evidence="1">The sequence shown here is derived from an EMBL/GenBank/DDBJ whole genome shotgun (WGS) entry which is preliminary data.</text>
</comment>
<accession>A0ACC6V1L3</accession>
<sequence>MIPPSFEYYRAVSVEDAVRALAEDPGAKALAGGQSLIPLLKLRALAPTRLVDIGRIKELKYIAAEGEALRIGALTTHRELEQGPCRILREAASQIGDPQIRSMGTIGGSLAHADPAGDWPAVALALRASIKVRGPNGLREVRADDFFLGPYTTALGQGELVAEVYVPSCPSTSSYVKLSRRHNDFAIAAVAAVLWIKGGVVESAGLAATGAGVKPVRLAKAESALVGKRLDERAIEEAAAAAAEEVQPISDVRASAEYRRAVLPVVVKRAIKRAAGL</sequence>
<dbReference type="Proteomes" id="UP000033636">
    <property type="component" value="Unassembled WGS sequence"/>
</dbReference>
<protein>
    <submittedName>
        <fullName evidence="1">FAD binding domain-containing protein</fullName>
    </submittedName>
</protein>